<evidence type="ECO:0008006" key="3">
    <source>
        <dbReference type="Google" id="ProtNLM"/>
    </source>
</evidence>
<dbReference type="SUPFAM" id="SSF56219">
    <property type="entry name" value="DNase I-like"/>
    <property type="match status" value="1"/>
</dbReference>
<gene>
    <name evidence="1" type="ORF">LIER_29387</name>
</gene>
<dbReference type="EMBL" id="BAABME010010110">
    <property type="protein sequence ID" value="GAA0176383.1"/>
    <property type="molecule type" value="Genomic_DNA"/>
</dbReference>
<protein>
    <recommendedName>
        <fullName evidence="3">Reverse transcriptase</fullName>
    </recommendedName>
</protein>
<sequence>MQHFREFVQEEALLDLGFVGHPFTLCNRRNGDSCIKMRLDRAMCDAQLCSHFPLVMVTHLPMSGADHCPLLLDNMLELERELSEAWEKEELYWQARARDQHLKARDKNTKYFHALTIMRRSQNLIMGLEDGDGTWVENGGRIKEVVLHYFENIFRANEVCQPDNVLGVVSGRVTSEMNQQLTKRISCELVKKVVFEMPPDKSPGPDGMTVCFFQKIWDIVSFDISNVVDSFFFSCDFLRKVNNTHICLVPKATYPRNMTRFSLSAYSAFLPGRIISDNILIAHEMLHFMKTNKSGKESSMAIKLDMSQAYDRVE</sequence>
<dbReference type="AlphaFoldDB" id="A0AAV3RMK6"/>
<evidence type="ECO:0000313" key="2">
    <source>
        <dbReference type="Proteomes" id="UP001454036"/>
    </source>
</evidence>
<dbReference type="Proteomes" id="UP001454036">
    <property type="component" value="Unassembled WGS sequence"/>
</dbReference>
<name>A0AAV3RMK6_LITER</name>
<accession>A0AAV3RMK6</accession>
<organism evidence="1 2">
    <name type="scientific">Lithospermum erythrorhizon</name>
    <name type="common">Purple gromwell</name>
    <name type="synonym">Lithospermum officinale var. erythrorhizon</name>
    <dbReference type="NCBI Taxonomy" id="34254"/>
    <lineage>
        <taxon>Eukaryota</taxon>
        <taxon>Viridiplantae</taxon>
        <taxon>Streptophyta</taxon>
        <taxon>Embryophyta</taxon>
        <taxon>Tracheophyta</taxon>
        <taxon>Spermatophyta</taxon>
        <taxon>Magnoliopsida</taxon>
        <taxon>eudicotyledons</taxon>
        <taxon>Gunneridae</taxon>
        <taxon>Pentapetalae</taxon>
        <taxon>asterids</taxon>
        <taxon>lamiids</taxon>
        <taxon>Boraginales</taxon>
        <taxon>Boraginaceae</taxon>
        <taxon>Boraginoideae</taxon>
        <taxon>Lithospermeae</taxon>
        <taxon>Lithospermum</taxon>
    </lineage>
</organism>
<comment type="caution">
    <text evidence="1">The sequence shown here is derived from an EMBL/GenBank/DDBJ whole genome shotgun (WGS) entry which is preliminary data.</text>
</comment>
<dbReference type="InterPro" id="IPR036691">
    <property type="entry name" value="Endo/exonu/phosph_ase_sf"/>
</dbReference>
<keyword evidence="2" id="KW-1185">Reference proteome</keyword>
<evidence type="ECO:0000313" key="1">
    <source>
        <dbReference type="EMBL" id="GAA0176383.1"/>
    </source>
</evidence>
<dbReference type="PANTHER" id="PTHR33710">
    <property type="entry name" value="BNAC02G09200D PROTEIN"/>
    <property type="match status" value="1"/>
</dbReference>
<dbReference type="PANTHER" id="PTHR33710:SF77">
    <property type="entry name" value="DNASE I-LIKE SUPERFAMILY PROTEIN"/>
    <property type="match status" value="1"/>
</dbReference>
<reference evidence="1 2" key="1">
    <citation type="submission" date="2024-01" db="EMBL/GenBank/DDBJ databases">
        <title>The complete chloroplast genome sequence of Lithospermum erythrorhizon: insights into the phylogenetic relationship among Boraginaceae species and the maternal lineages of purple gromwells.</title>
        <authorList>
            <person name="Okada T."/>
            <person name="Watanabe K."/>
        </authorList>
    </citation>
    <scope>NUCLEOTIDE SEQUENCE [LARGE SCALE GENOMIC DNA]</scope>
</reference>
<proteinExistence type="predicted"/>